<dbReference type="Proteomes" id="UP000006043">
    <property type="component" value="Unassembled WGS sequence"/>
</dbReference>
<gene>
    <name evidence="9" type="ORF">MFORT_15477</name>
</gene>
<comment type="caution">
    <text evidence="9">The sequence shown here is derived from an EMBL/GenBank/DDBJ whole genome shotgun (WGS) entry which is preliminary data.</text>
</comment>
<keyword evidence="7 8" id="KW-0472">Membrane</keyword>
<keyword evidence="4" id="KW-1003">Cell membrane</keyword>
<feature type="transmembrane region" description="Helical" evidence="8">
    <location>
        <begin position="6"/>
        <end position="30"/>
    </location>
</feature>
<evidence type="ECO:0000256" key="8">
    <source>
        <dbReference type="SAM" id="Phobius"/>
    </source>
</evidence>
<feature type="transmembrane region" description="Helical" evidence="8">
    <location>
        <begin position="67"/>
        <end position="85"/>
    </location>
</feature>
<comment type="subcellular location">
    <subcellularLocation>
        <location evidence="1">Cell membrane</location>
        <topology evidence="1">Multi-pass membrane protein</topology>
    </subcellularLocation>
</comment>
<evidence type="ECO:0000256" key="4">
    <source>
        <dbReference type="ARBA" id="ARBA00022475"/>
    </source>
</evidence>
<sequence length="230" mass="23951">MDRPLMGNVGLLLVGVALFVNGLVSVGLVSGRGAAPINLFVGAAQVVLPTLILVQADGDPGIVNATWPSYLFGFTYLWFGFIQIFEIDPRGFGWYSTFVAAIAAYYAIKSVGADPVFAVIWATWAIMWTLFFVLLGLGVAKVGRLDLGHFTGWFLILLGIPTCTVSAILLLNGIWPTSVAAGSVALVVLLAATALSVVLSRRSASGEDAVELAAAGVPEGSVVGSVPQPA</sequence>
<feature type="transmembrane region" description="Helical" evidence="8">
    <location>
        <begin position="152"/>
        <end position="174"/>
    </location>
</feature>
<dbReference type="GO" id="GO:0005886">
    <property type="term" value="C:plasma membrane"/>
    <property type="evidence" value="ECO:0007669"/>
    <property type="project" value="UniProtKB-SubCell"/>
</dbReference>
<organism evidence="9 10">
    <name type="scientific">Mycolicibacterium fortuitum subsp. fortuitum DSM 46621 = ATCC 6841 = JCM 6387</name>
    <dbReference type="NCBI Taxonomy" id="1214102"/>
    <lineage>
        <taxon>Bacteria</taxon>
        <taxon>Bacillati</taxon>
        <taxon>Actinomycetota</taxon>
        <taxon>Actinomycetes</taxon>
        <taxon>Mycobacteriales</taxon>
        <taxon>Mycobacteriaceae</taxon>
        <taxon>Mycolicibacterium</taxon>
    </lineage>
</organism>
<evidence type="ECO:0000256" key="1">
    <source>
        <dbReference type="ARBA" id="ARBA00004651"/>
    </source>
</evidence>
<feature type="transmembrane region" description="Helical" evidence="8">
    <location>
        <begin position="37"/>
        <end position="55"/>
    </location>
</feature>
<evidence type="ECO:0000313" key="9">
    <source>
        <dbReference type="EMBL" id="EJZ13293.1"/>
    </source>
</evidence>
<proteinExistence type="inferred from homology"/>
<reference evidence="9 10" key="1">
    <citation type="journal article" date="2012" name="J. Bacteriol.">
        <title>Complete Genome Sequence of Mycobacterium fortuitum subsp. fortuitum Type Strain DSM46621.</title>
        <authorList>
            <person name="Ho Y.S."/>
            <person name="Adroub S.A."/>
            <person name="Aleisa F."/>
            <person name="Mahmood H."/>
            <person name="Othoum G."/>
            <person name="Rashid F."/>
            <person name="Zaher M."/>
            <person name="Ali S."/>
            <person name="Bitter W."/>
            <person name="Pain A."/>
            <person name="Abdallah A.M."/>
        </authorList>
    </citation>
    <scope>NUCLEOTIDE SEQUENCE [LARGE SCALE GENOMIC DNA]</scope>
    <source>
        <strain evidence="10">DSM46621</strain>
    </source>
</reference>
<keyword evidence="5 8" id="KW-0812">Transmembrane</keyword>
<evidence type="ECO:0000256" key="5">
    <source>
        <dbReference type="ARBA" id="ARBA00022692"/>
    </source>
</evidence>
<keyword evidence="3" id="KW-0813">Transport</keyword>
<evidence type="ECO:0000313" key="10">
    <source>
        <dbReference type="Proteomes" id="UP000006043"/>
    </source>
</evidence>
<dbReference type="InterPro" id="IPR003211">
    <property type="entry name" value="AmiSUreI_transpt"/>
</dbReference>
<feature type="transmembrane region" description="Helical" evidence="8">
    <location>
        <begin position="120"/>
        <end position="140"/>
    </location>
</feature>
<evidence type="ECO:0000256" key="7">
    <source>
        <dbReference type="ARBA" id="ARBA00023136"/>
    </source>
</evidence>
<protein>
    <submittedName>
        <fullName evidence="9">Urea/amide ABC transporter transmembrane protein</fullName>
    </submittedName>
</protein>
<comment type="similarity">
    <text evidence="2">Belongs to the AmiS/UreI family.</text>
</comment>
<dbReference type="PATRIC" id="fig|1214102.3.peg.3071"/>
<dbReference type="Gene3D" id="1.25.40.600">
    <property type="match status" value="1"/>
</dbReference>
<evidence type="ECO:0000256" key="3">
    <source>
        <dbReference type="ARBA" id="ARBA00022448"/>
    </source>
</evidence>
<dbReference type="Pfam" id="PF02293">
    <property type="entry name" value="AmiS_UreI"/>
    <property type="match status" value="1"/>
</dbReference>
<dbReference type="EMBL" id="ALQB01000059">
    <property type="protein sequence ID" value="EJZ13293.1"/>
    <property type="molecule type" value="Genomic_DNA"/>
</dbReference>
<feature type="transmembrane region" description="Helical" evidence="8">
    <location>
        <begin position="92"/>
        <end position="108"/>
    </location>
</feature>
<dbReference type="InterPro" id="IPR038523">
    <property type="entry name" value="AmiSUreI_transpt_sf"/>
</dbReference>
<dbReference type="CDD" id="cd13429">
    <property type="entry name" value="UreI_AmiS_like_2"/>
    <property type="match status" value="1"/>
</dbReference>
<evidence type="ECO:0000256" key="6">
    <source>
        <dbReference type="ARBA" id="ARBA00022989"/>
    </source>
</evidence>
<feature type="transmembrane region" description="Helical" evidence="8">
    <location>
        <begin position="180"/>
        <end position="199"/>
    </location>
</feature>
<keyword evidence="6 8" id="KW-1133">Transmembrane helix</keyword>
<accession>K0VEI6</accession>
<name>K0VEI6_MYCFO</name>
<dbReference type="HOGENOM" id="CLU_096400_0_0_11"/>
<evidence type="ECO:0000256" key="2">
    <source>
        <dbReference type="ARBA" id="ARBA00010068"/>
    </source>
</evidence>
<dbReference type="AlphaFoldDB" id="K0VEI6"/>